<dbReference type="Pfam" id="PF00075">
    <property type="entry name" value="RNase_H"/>
    <property type="match status" value="1"/>
</dbReference>
<dbReference type="Gene3D" id="3.30.420.10">
    <property type="entry name" value="Ribonuclease H-like superfamily/Ribonuclease H"/>
    <property type="match status" value="1"/>
</dbReference>
<evidence type="ECO:0000313" key="3">
    <source>
        <dbReference type="Proteomes" id="UP000499080"/>
    </source>
</evidence>
<feature type="domain" description="RNase H type-1" evidence="1">
    <location>
        <begin position="1"/>
        <end position="50"/>
    </location>
</feature>
<gene>
    <name evidence="2" type="ORF">AVEN_230223_1</name>
</gene>
<name>A0A4Y2DWA9_ARAVE</name>
<evidence type="ECO:0000313" key="2">
    <source>
        <dbReference type="EMBL" id="GBM20627.1"/>
    </source>
</evidence>
<dbReference type="InterPro" id="IPR002156">
    <property type="entry name" value="RNaseH_domain"/>
</dbReference>
<reference evidence="2 3" key="1">
    <citation type="journal article" date="2019" name="Sci. Rep.">
        <title>Orb-weaving spider Araneus ventricosus genome elucidates the spidroin gene catalogue.</title>
        <authorList>
            <person name="Kono N."/>
            <person name="Nakamura H."/>
            <person name="Ohtoshi R."/>
            <person name="Moran D.A.P."/>
            <person name="Shinohara A."/>
            <person name="Yoshida Y."/>
            <person name="Fujiwara M."/>
            <person name="Mori M."/>
            <person name="Tomita M."/>
            <person name="Arakawa K."/>
        </authorList>
    </citation>
    <scope>NUCLEOTIDE SEQUENCE [LARGE SCALE GENOMIC DNA]</scope>
</reference>
<dbReference type="AlphaFoldDB" id="A0A4Y2DWA9"/>
<sequence>MALNSLDEKRQVINATKENVNNSIELCWVRAHQGQFGNERADELAKEATARDTIDYKFNRSCVRPKNDVKKEIMIKWQEGWDSSKKGLGPKCFLVM</sequence>
<keyword evidence="3" id="KW-1185">Reference proteome</keyword>
<accession>A0A4Y2DWA9</accession>
<comment type="caution">
    <text evidence="2">The sequence shown here is derived from an EMBL/GenBank/DDBJ whole genome shotgun (WGS) entry which is preliminary data.</text>
</comment>
<dbReference type="OrthoDB" id="407198at2759"/>
<dbReference type="Proteomes" id="UP000499080">
    <property type="component" value="Unassembled WGS sequence"/>
</dbReference>
<dbReference type="GO" id="GO:0004523">
    <property type="term" value="F:RNA-DNA hybrid ribonuclease activity"/>
    <property type="evidence" value="ECO:0007669"/>
    <property type="project" value="InterPro"/>
</dbReference>
<dbReference type="PROSITE" id="PS50879">
    <property type="entry name" value="RNASE_H_1"/>
    <property type="match status" value="1"/>
</dbReference>
<proteinExistence type="predicted"/>
<dbReference type="SUPFAM" id="SSF53098">
    <property type="entry name" value="Ribonuclease H-like"/>
    <property type="match status" value="1"/>
</dbReference>
<dbReference type="InterPro" id="IPR012337">
    <property type="entry name" value="RNaseH-like_sf"/>
</dbReference>
<organism evidence="2 3">
    <name type="scientific">Araneus ventricosus</name>
    <name type="common">Orbweaver spider</name>
    <name type="synonym">Epeira ventricosa</name>
    <dbReference type="NCBI Taxonomy" id="182803"/>
    <lineage>
        <taxon>Eukaryota</taxon>
        <taxon>Metazoa</taxon>
        <taxon>Ecdysozoa</taxon>
        <taxon>Arthropoda</taxon>
        <taxon>Chelicerata</taxon>
        <taxon>Arachnida</taxon>
        <taxon>Araneae</taxon>
        <taxon>Araneomorphae</taxon>
        <taxon>Entelegynae</taxon>
        <taxon>Araneoidea</taxon>
        <taxon>Araneidae</taxon>
        <taxon>Araneus</taxon>
    </lineage>
</organism>
<dbReference type="InterPro" id="IPR036397">
    <property type="entry name" value="RNaseH_sf"/>
</dbReference>
<evidence type="ECO:0000259" key="1">
    <source>
        <dbReference type="PROSITE" id="PS50879"/>
    </source>
</evidence>
<dbReference type="GO" id="GO:0003676">
    <property type="term" value="F:nucleic acid binding"/>
    <property type="evidence" value="ECO:0007669"/>
    <property type="project" value="InterPro"/>
</dbReference>
<dbReference type="EMBL" id="BGPR01000445">
    <property type="protein sequence ID" value="GBM20627.1"/>
    <property type="molecule type" value="Genomic_DNA"/>
</dbReference>
<protein>
    <recommendedName>
        <fullName evidence="1">RNase H type-1 domain-containing protein</fullName>
    </recommendedName>
</protein>